<comment type="caution">
    <text evidence="1">The sequence shown here is derived from an EMBL/GenBank/DDBJ whole genome shotgun (WGS) entry which is preliminary data.</text>
</comment>
<dbReference type="Proteomes" id="UP001159363">
    <property type="component" value="Chromosome 4"/>
</dbReference>
<evidence type="ECO:0000313" key="1">
    <source>
        <dbReference type="EMBL" id="KAJ8882847.1"/>
    </source>
</evidence>
<name>A0ABQ9HF24_9NEOP</name>
<keyword evidence="2" id="KW-1185">Reference proteome</keyword>
<dbReference type="EMBL" id="JARBHB010000005">
    <property type="protein sequence ID" value="KAJ8882847.1"/>
    <property type="molecule type" value="Genomic_DNA"/>
</dbReference>
<accession>A0ABQ9HF24</accession>
<organism evidence="1 2">
    <name type="scientific">Dryococelus australis</name>
    <dbReference type="NCBI Taxonomy" id="614101"/>
    <lineage>
        <taxon>Eukaryota</taxon>
        <taxon>Metazoa</taxon>
        <taxon>Ecdysozoa</taxon>
        <taxon>Arthropoda</taxon>
        <taxon>Hexapoda</taxon>
        <taxon>Insecta</taxon>
        <taxon>Pterygota</taxon>
        <taxon>Neoptera</taxon>
        <taxon>Polyneoptera</taxon>
        <taxon>Phasmatodea</taxon>
        <taxon>Verophasmatodea</taxon>
        <taxon>Anareolatae</taxon>
        <taxon>Phasmatidae</taxon>
        <taxon>Eurycanthinae</taxon>
        <taxon>Dryococelus</taxon>
    </lineage>
</organism>
<reference evidence="1 2" key="1">
    <citation type="submission" date="2023-02" db="EMBL/GenBank/DDBJ databases">
        <title>LHISI_Scaffold_Assembly.</title>
        <authorList>
            <person name="Stuart O.P."/>
            <person name="Cleave R."/>
            <person name="Magrath M.J.L."/>
            <person name="Mikheyev A.S."/>
        </authorList>
    </citation>
    <scope>NUCLEOTIDE SEQUENCE [LARGE SCALE GENOMIC DNA]</scope>
    <source>
        <strain evidence="1">Daus_M_001</strain>
        <tissue evidence="1">Leg muscle</tissue>
    </source>
</reference>
<protein>
    <submittedName>
        <fullName evidence="1">Uncharacterized protein</fullName>
    </submittedName>
</protein>
<gene>
    <name evidence="1" type="ORF">PR048_014661</name>
</gene>
<evidence type="ECO:0000313" key="2">
    <source>
        <dbReference type="Proteomes" id="UP001159363"/>
    </source>
</evidence>
<proteinExistence type="predicted"/>
<sequence length="107" mass="12291">MIWRDHKDHNTDCYFCLVPPLKQGISEKKRWTATYPNLPSVVRPISHGGLPVPGPPGEYHLDNDDEAEVISYHRISQQWKKKYQGKLSPSMLADYCWIVTKDAPVVT</sequence>